<keyword evidence="3" id="KW-1185">Reference proteome</keyword>
<dbReference type="Proteomes" id="UP000499080">
    <property type="component" value="Unassembled WGS sequence"/>
</dbReference>
<protein>
    <submittedName>
        <fullName evidence="2">Uncharacterized protein</fullName>
    </submittedName>
</protein>
<gene>
    <name evidence="2" type="ORF">AVEN_79650_1</name>
</gene>
<accession>A0A4Y2K630</accession>
<evidence type="ECO:0000313" key="3">
    <source>
        <dbReference type="Proteomes" id="UP000499080"/>
    </source>
</evidence>
<proteinExistence type="predicted"/>
<sequence>MEDCVVISQLGRPSINFVLALKNSESGPYALFRFGTVGINSRICSAGSAVLKKTFVWLRVFGKHWDIFSYIGGLIGCWMGISVWTLVGNLEKAFRLSAAAVRKMKSQSRRLVKNTPFLKLY</sequence>
<evidence type="ECO:0000313" key="2">
    <source>
        <dbReference type="EMBL" id="GBM96722.1"/>
    </source>
</evidence>
<evidence type="ECO:0000256" key="1">
    <source>
        <dbReference type="SAM" id="Phobius"/>
    </source>
</evidence>
<feature type="transmembrane region" description="Helical" evidence="1">
    <location>
        <begin position="67"/>
        <end position="87"/>
    </location>
</feature>
<name>A0A4Y2K630_ARAVE</name>
<keyword evidence="1" id="KW-0812">Transmembrane</keyword>
<keyword evidence="1" id="KW-1133">Transmembrane helix</keyword>
<dbReference type="AlphaFoldDB" id="A0A4Y2K630"/>
<comment type="caution">
    <text evidence="2">The sequence shown here is derived from an EMBL/GenBank/DDBJ whole genome shotgun (WGS) entry which is preliminary data.</text>
</comment>
<dbReference type="EMBL" id="BGPR01004170">
    <property type="protein sequence ID" value="GBM96722.1"/>
    <property type="molecule type" value="Genomic_DNA"/>
</dbReference>
<keyword evidence="1" id="KW-0472">Membrane</keyword>
<organism evidence="2 3">
    <name type="scientific">Araneus ventricosus</name>
    <name type="common">Orbweaver spider</name>
    <name type="synonym">Epeira ventricosa</name>
    <dbReference type="NCBI Taxonomy" id="182803"/>
    <lineage>
        <taxon>Eukaryota</taxon>
        <taxon>Metazoa</taxon>
        <taxon>Ecdysozoa</taxon>
        <taxon>Arthropoda</taxon>
        <taxon>Chelicerata</taxon>
        <taxon>Arachnida</taxon>
        <taxon>Araneae</taxon>
        <taxon>Araneomorphae</taxon>
        <taxon>Entelegynae</taxon>
        <taxon>Araneoidea</taxon>
        <taxon>Araneidae</taxon>
        <taxon>Araneus</taxon>
    </lineage>
</organism>
<reference evidence="2 3" key="1">
    <citation type="journal article" date="2019" name="Sci. Rep.">
        <title>Orb-weaving spider Araneus ventricosus genome elucidates the spidroin gene catalogue.</title>
        <authorList>
            <person name="Kono N."/>
            <person name="Nakamura H."/>
            <person name="Ohtoshi R."/>
            <person name="Moran D.A.P."/>
            <person name="Shinohara A."/>
            <person name="Yoshida Y."/>
            <person name="Fujiwara M."/>
            <person name="Mori M."/>
            <person name="Tomita M."/>
            <person name="Arakawa K."/>
        </authorList>
    </citation>
    <scope>NUCLEOTIDE SEQUENCE [LARGE SCALE GENOMIC DNA]</scope>
</reference>